<evidence type="ECO:0000313" key="2">
    <source>
        <dbReference type="EMBL" id="CAG7820336.1"/>
    </source>
</evidence>
<keyword evidence="1" id="KW-0472">Membrane</keyword>
<dbReference type="EMBL" id="CAJVCH010475816">
    <property type="protein sequence ID" value="CAG7820336.1"/>
    <property type="molecule type" value="Genomic_DNA"/>
</dbReference>
<name>A0A8J2KLU0_9HEXA</name>
<keyword evidence="1" id="KW-1133">Transmembrane helix</keyword>
<gene>
    <name evidence="2" type="ORF">AFUS01_LOCUS30733</name>
</gene>
<evidence type="ECO:0000256" key="1">
    <source>
        <dbReference type="SAM" id="Phobius"/>
    </source>
</evidence>
<feature type="non-terminal residue" evidence="2">
    <location>
        <position position="1"/>
    </location>
</feature>
<comment type="caution">
    <text evidence="2">The sequence shown here is derived from an EMBL/GenBank/DDBJ whole genome shotgun (WGS) entry which is preliminary data.</text>
</comment>
<proteinExistence type="predicted"/>
<feature type="transmembrane region" description="Helical" evidence="1">
    <location>
        <begin position="6"/>
        <end position="28"/>
    </location>
</feature>
<keyword evidence="3" id="KW-1185">Reference proteome</keyword>
<dbReference type="Proteomes" id="UP000708208">
    <property type="component" value="Unassembled WGS sequence"/>
</dbReference>
<evidence type="ECO:0000313" key="3">
    <source>
        <dbReference type="Proteomes" id="UP000708208"/>
    </source>
</evidence>
<keyword evidence="1" id="KW-0812">Transmembrane</keyword>
<organism evidence="2 3">
    <name type="scientific">Allacma fusca</name>
    <dbReference type="NCBI Taxonomy" id="39272"/>
    <lineage>
        <taxon>Eukaryota</taxon>
        <taxon>Metazoa</taxon>
        <taxon>Ecdysozoa</taxon>
        <taxon>Arthropoda</taxon>
        <taxon>Hexapoda</taxon>
        <taxon>Collembola</taxon>
        <taxon>Symphypleona</taxon>
        <taxon>Sminthuridae</taxon>
        <taxon>Allacma</taxon>
    </lineage>
</organism>
<dbReference type="AlphaFoldDB" id="A0A8J2KLU0"/>
<protein>
    <submittedName>
        <fullName evidence="2">Uncharacterized protein</fullName>
    </submittedName>
</protein>
<accession>A0A8J2KLU0</accession>
<sequence length="70" mass="8222">MLTTDLTVIIAAIWPMCVFYATYQLYLVTTEDAKFNSFHEEFPGIFTKITGRGQDKFDDLWMTLSHDFFE</sequence>
<reference evidence="2" key="1">
    <citation type="submission" date="2021-06" db="EMBL/GenBank/DDBJ databases">
        <authorList>
            <person name="Hodson N. C."/>
            <person name="Mongue J. A."/>
            <person name="Jaron S. K."/>
        </authorList>
    </citation>
    <scope>NUCLEOTIDE SEQUENCE</scope>
</reference>